<sequence length="171" mass="20144">MPIPENNPLQKSDPNPPKEVQHSNPYSSGGNFFSDLIRGPKLPDNIADLKKKEEIKKTEPVKEDWFKDRSLFHKSEIDQFFKNPKLRSELRQELGFSSTDEKKLREKIEYIKKIMPDRIEKSAASHLIKKQDTQVRKESSMPYETADWMKEKKERDINKKTIDFLKKKLGI</sequence>
<evidence type="ECO:0000313" key="3">
    <source>
        <dbReference type="Proteomes" id="UP000179214"/>
    </source>
</evidence>
<protein>
    <submittedName>
        <fullName evidence="2">Uncharacterized protein</fullName>
    </submittedName>
</protein>
<evidence type="ECO:0000256" key="1">
    <source>
        <dbReference type="SAM" id="MobiDB-lite"/>
    </source>
</evidence>
<comment type="caution">
    <text evidence="2">The sequence shown here is derived from an EMBL/GenBank/DDBJ whole genome shotgun (WGS) entry which is preliminary data.</text>
</comment>
<proteinExistence type="predicted"/>
<dbReference type="Proteomes" id="UP000179214">
    <property type="component" value="Unassembled WGS sequence"/>
</dbReference>
<feature type="region of interest" description="Disordered" evidence="1">
    <location>
        <begin position="1"/>
        <end position="37"/>
    </location>
</feature>
<evidence type="ECO:0000313" key="2">
    <source>
        <dbReference type="EMBL" id="OGZ70663.1"/>
    </source>
</evidence>
<reference evidence="2 3" key="1">
    <citation type="journal article" date="2016" name="Nat. Commun.">
        <title>Thousands of microbial genomes shed light on interconnected biogeochemical processes in an aquifer system.</title>
        <authorList>
            <person name="Anantharaman K."/>
            <person name="Brown C.T."/>
            <person name="Hug L.A."/>
            <person name="Sharon I."/>
            <person name="Castelle C.J."/>
            <person name="Probst A.J."/>
            <person name="Thomas B.C."/>
            <person name="Singh A."/>
            <person name="Wilkins M.J."/>
            <person name="Karaoz U."/>
            <person name="Brodie E.L."/>
            <person name="Williams K.H."/>
            <person name="Hubbard S.S."/>
            <person name="Banfield J.F."/>
        </authorList>
    </citation>
    <scope>NUCLEOTIDE SEQUENCE [LARGE SCALE GENOMIC DNA]</scope>
</reference>
<dbReference type="AlphaFoldDB" id="A0A1G2I7A1"/>
<organism evidence="2 3">
    <name type="scientific">Candidatus Staskawiczbacteria bacterium RIFCSPHIGHO2_12_FULL_38_11</name>
    <dbReference type="NCBI Taxonomy" id="1802209"/>
    <lineage>
        <taxon>Bacteria</taxon>
        <taxon>Candidatus Staskawicziibacteriota</taxon>
    </lineage>
</organism>
<dbReference type="EMBL" id="MHOV01000005">
    <property type="protein sequence ID" value="OGZ70663.1"/>
    <property type="molecule type" value="Genomic_DNA"/>
</dbReference>
<gene>
    <name evidence="2" type="ORF">A3F47_00185</name>
</gene>
<name>A0A1G2I7A1_9BACT</name>
<feature type="compositionally biased region" description="Polar residues" evidence="1">
    <location>
        <begin position="22"/>
        <end position="31"/>
    </location>
</feature>
<accession>A0A1G2I7A1</accession>